<accession>A0A1H9V2G0</accession>
<keyword evidence="3" id="KW-1185">Reference proteome</keyword>
<organism evidence="2 3">
    <name type="scientific">Salisediminibacterium halotolerans</name>
    <dbReference type="NCBI Taxonomy" id="517425"/>
    <lineage>
        <taxon>Bacteria</taxon>
        <taxon>Bacillati</taxon>
        <taxon>Bacillota</taxon>
        <taxon>Bacilli</taxon>
        <taxon>Bacillales</taxon>
        <taxon>Bacillaceae</taxon>
        <taxon>Salisediminibacterium</taxon>
    </lineage>
</organism>
<dbReference type="Proteomes" id="UP000199318">
    <property type="component" value="Unassembled WGS sequence"/>
</dbReference>
<comment type="caution">
    <text evidence="2">The sequence shown here is derived from an EMBL/GenBank/DDBJ whole genome shotgun (WGS) entry which is preliminary data.</text>
</comment>
<feature type="chain" id="PRO_5039301000" evidence="1">
    <location>
        <begin position="28"/>
        <end position="208"/>
    </location>
</feature>
<proteinExistence type="predicted"/>
<reference evidence="3" key="1">
    <citation type="submission" date="2016-10" db="EMBL/GenBank/DDBJ databases">
        <authorList>
            <person name="de Groot N.N."/>
        </authorList>
    </citation>
    <scope>NUCLEOTIDE SEQUENCE [LARGE SCALE GENOMIC DNA]</scope>
    <source>
        <strain evidence="3">10nlg</strain>
    </source>
</reference>
<dbReference type="OrthoDB" id="2435352at2"/>
<evidence type="ECO:0000313" key="3">
    <source>
        <dbReference type="Proteomes" id="UP000199318"/>
    </source>
</evidence>
<gene>
    <name evidence="2" type="ORF">SAMN05444126_11748</name>
</gene>
<dbReference type="EMBL" id="FOGV01000017">
    <property type="protein sequence ID" value="SES15749.1"/>
    <property type="molecule type" value="Genomic_DNA"/>
</dbReference>
<protein>
    <submittedName>
        <fullName evidence="2">YpjP-like protein</fullName>
    </submittedName>
</protein>
<sequence length="208" mass="24249">MPYWMKRFWTALIAVLTVGLYIPQLDADADNDVKEAPVNPYDESLFTDTDNAFAEVSDTSDLNEDETDFSAFAADEDIVQFFTERAKEETLTKLGPKISGKVEDHIAEEIFPTMEEAIHSIFDDWPSDDLTVLELREQKSSYTGEKIFHIVDSDKNEDVARFHVRRDLKPKEGYWFNFHYHTHDDNFSSHHEIGEIYWDKNTPPKWMS</sequence>
<keyword evidence="1" id="KW-0732">Signal</keyword>
<feature type="signal peptide" evidence="1">
    <location>
        <begin position="1"/>
        <end position="27"/>
    </location>
</feature>
<evidence type="ECO:0000313" key="2">
    <source>
        <dbReference type="EMBL" id="SES15749.1"/>
    </source>
</evidence>
<dbReference type="RefSeq" id="WP_093073406.1">
    <property type="nucleotide sequence ID" value="NZ_FOGV01000017.1"/>
</dbReference>
<evidence type="ECO:0000256" key="1">
    <source>
        <dbReference type="SAM" id="SignalP"/>
    </source>
</evidence>
<dbReference type="STRING" id="1464123.SAMN05444126_11748"/>
<dbReference type="Pfam" id="PF14005">
    <property type="entry name" value="YpjP"/>
    <property type="match status" value="1"/>
</dbReference>
<name>A0A1H9V2G0_9BACI</name>
<dbReference type="AlphaFoldDB" id="A0A1H9V2G0"/>
<dbReference type="InterPro" id="IPR025616">
    <property type="entry name" value="YpjP"/>
</dbReference>